<gene>
    <name evidence="3" type="ORF">Taro_037108</name>
</gene>
<organism evidence="3 4">
    <name type="scientific">Colocasia esculenta</name>
    <name type="common">Wild taro</name>
    <name type="synonym">Arum esculentum</name>
    <dbReference type="NCBI Taxonomy" id="4460"/>
    <lineage>
        <taxon>Eukaryota</taxon>
        <taxon>Viridiplantae</taxon>
        <taxon>Streptophyta</taxon>
        <taxon>Embryophyta</taxon>
        <taxon>Tracheophyta</taxon>
        <taxon>Spermatophyta</taxon>
        <taxon>Magnoliopsida</taxon>
        <taxon>Liliopsida</taxon>
        <taxon>Araceae</taxon>
        <taxon>Aroideae</taxon>
        <taxon>Colocasieae</taxon>
        <taxon>Colocasia</taxon>
    </lineage>
</organism>
<accession>A0A843W4U4</accession>
<name>A0A843W4U4_COLES</name>
<evidence type="ECO:0000256" key="2">
    <source>
        <dbReference type="SAM" id="Phobius"/>
    </source>
</evidence>
<feature type="compositionally biased region" description="Basic and acidic residues" evidence="1">
    <location>
        <begin position="170"/>
        <end position="180"/>
    </location>
</feature>
<keyword evidence="2" id="KW-0472">Membrane</keyword>
<proteinExistence type="predicted"/>
<keyword evidence="2" id="KW-1133">Transmembrane helix</keyword>
<evidence type="ECO:0000313" key="3">
    <source>
        <dbReference type="EMBL" id="MQM04309.1"/>
    </source>
</evidence>
<dbReference type="AlphaFoldDB" id="A0A843W4U4"/>
<sequence>MNLQLCVCRCGVGWSPQLFDLFSWSGSWTFPCYGVPCYDTGLLVVSVLVPCGNRYLYPVWVMVCGGLAIVANSAILCVASDILWFGYKGPAFGLGVTVVERTSGVNALDINSGLASRGNPSLLLSPPSSLLFPHMYPCASSLSPAVDGSMWEGSDARNSGETGIPEIDEELARSDSKREE</sequence>
<comment type="caution">
    <text evidence="3">The sequence shown here is derived from an EMBL/GenBank/DDBJ whole genome shotgun (WGS) entry which is preliminary data.</text>
</comment>
<dbReference type="Proteomes" id="UP000652761">
    <property type="component" value="Unassembled WGS sequence"/>
</dbReference>
<keyword evidence="4" id="KW-1185">Reference proteome</keyword>
<feature type="region of interest" description="Disordered" evidence="1">
    <location>
        <begin position="151"/>
        <end position="180"/>
    </location>
</feature>
<evidence type="ECO:0000313" key="4">
    <source>
        <dbReference type="Proteomes" id="UP000652761"/>
    </source>
</evidence>
<protein>
    <recommendedName>
        <fullName evidence="5">Transmembrane protein</fullName>
    </recommendedName>
</protein>
<evidence type="ECO:0008006" key="5">
    <source>
        <dbReference type="Google" id="ProtNLM"/>
    </source>
</evidence>
<evidence type="ECO:0000256" key="1">
    <source>
        <dbReference type="SAM" id="MobiDB-lite"/>
    </source>
</evidence>
<feature type="transmembrane region" description="Helical" evidence="2">
    <location>
        <begin position="55"/>
        <end position="79"/>
    </location>
</feature>
<reference evidence="3" key="1">
    <citation type="submission" date="2017-07" db="EMBL/GenBank/DDBJ databases">
        <title>Taro Niue Genome Assembly and Annotation.</title>
        <authorList>
            <person name="Atibalentja N."/>
            <person name="Keating K."/>
            <person name="Fields C.J."/>
        </authorList>
    </citation>
    <scope>NUCLEOTIDE SEQUENCE</scope>
    <source>
        <strain evidence="3">Niue_2</strain>
        <tissue evidence="3">Leaf</tissue>
    </source>
</reference>
<keyword evidence="2" id="KW-0812">Transmembrane</keyword>
<dbReference type="EMBL" id="NMUH01003193">
    <property type="protein sequence ID" value="MQM04309.1"/>
    <property type="molecule type" value="Genomic_DNA"/>
</dbReference>